<accession>A0A1Y2BGQ3</accession>
<proteinExistence type="predicted"/>
<dbReference type="Proteomes" id="UP000193642">
    <property type="component" value="Unassembled WGS sequence"/>
</dbReference>
<keyword evidence="4" id="KW-1185">Reference proteome</keyword>
<evidence type="ECO:0000256" key="2">
    <source>
        <dbReference type="SAM" id="Phobius"/>
    </source>
</evidence>
<feature type="compositionally biased region" description="Low complexity" evidence="1">
    <location>
        <begin position="339"/>
        <end position="348"/>
    </location>
</feature>
<name>A0A1Y2BGQ3_9FUNG</name>
<reference evidence="3 4" key="1">
    <citation type="submission" date="2016-07" db="EMBL/GenBank/DDBJ databases">
        <title>Pervasive Adenine N6-methylation of Active Genes in Fungi.</title>
        <authorList>
            <consortium name="DOE Joint Genome Institute"/>
            <person name="Mondo S.J."/>
            <person name="Dannebaum R.O."/>
            <person name="Kuo R.C."/>
            <person name="Labutti K."/>
            <person name="Haridas S."/>
            <person name="Kuo A."/>
            <person name="Salamov A."/>
            <person name="Ahrendt S.R."/>
            <person name="Lipzen A."/>
            <person name="Sullivan W."/>
            <person name="Andreopoulos W.B."/>
            <person name="Clum A."/>
            <person name="Lindquist E."/>
            <person name="Daum C."/>
            <person name="Ramamoorthy G.K."/>
            <person name="Gryganskyi A."/>
            <person name="Culley D."/>
            <person name="Magnuson J.K."/>
            <person name="James T.Y."/>
            <person name="O'Malley M.A."/>
            <person name="Stajich J.E."/>
            <person name="Spatafora J.W."/>
            <person name="Visel A."/>
            <person name="Grigoriev I.V."/>
        </authorList>
    </citation>
    <scope>NUCLEOTIDE SEQUENCE [LARGE SCALE GENOMIC DNA]</scope>
    <source>
        <strain evidence="3 4">JEL800</strain>
    </source>
</reference>
<organism evidence="3 4">
    <name type="scientific">Rhizoclosmatium globosum</name>
    <dbReference type="NCBI Taxonomy" id="329046"/>
    <lineage>
        <taxon>Eukaryota</taxon>
        <taxon>Fungi</taxon>
        <taxon>Fungi incertae sedis</taxon>
        <taxon>Chytridiomycota</taxon>
        <taxon>Chytridiomycota incertae sedis</taxon>
        <taxon>Chytridiomycetes</taxon>
        <taxon>Chytridiales</taxon>
        <taxon>Chytriomycetaceae</taxon>
        <taxon>Rhizoclosmatium</taxon>
    </lineage>
</organism>
<comment type="caution">
    <text evidence="3">The sequence shown here is derived from an EMBL/GenBank/DDBJ whole genome shotgun (WGS) entry which is preliminary data.</text>
</comment>
<dbReference type="AlphaFoldDB" id="A0A1Y2BGQ3"/>
<keyword evidence="2" id="KW-0812">Transmembrane</keyword>
<feature type="transmembrane region" description="Helical" evidence="2">
    <location>
        <begin position="185"/>
        <end position="207"/>
    </location>
</feature>
<sequence>MDTSLIQIEQSKSGRVTATLYLNSLYLFTVGSKDDTISVGFTYSDTNTLLCSTTGSATRFKSCPSEMSSLISKSCVSVSCSGSAPIESGQSMQSVTADLTICPSNNLSCGRHSDTLVSDSVSLMGSGTVPITTTRLLPITSKIVPTTTEYVEPTTTTSEVDESPTATVTSTAIPQSGAGSSTNPAVIAICVAAGIIILIAIGLIVYCRRSIWRERMNRAGTDNDTFKVSELANALTPPPKTNAAFNNAAPVPLGVLENPSMFRQSIATASRTPCSSFTTRNYIPQAQVHPAGLVSRVSQPYHGQVEAHPSQLALPQTPQYPGYYDQFGNYYFYSSQSYSSSSNSNSNNTAISATSIYN</sequence>
<keyword evidence="2" id="KW-0472">Membrane</keyword>
<evidence type="ECO:0000313" key="3">
    <source>
        <dbReference type="EMBL" id="ORY33265.1"/>
    </source>
</evidence>
<feature type="compositionally biased region" description="Polar residues" evidence="1">
    <location>
        <begin position="164"/>
        <end position="181"/>
    </location>
</feature>
<feature type="region of interest" description="Disordered" evidence="1">
    <location>
        <begin position="150"/>
        <end position="181"/>
    </location>
</feature>
<feature type="compositionally biased region" description="Polar residues" evidence="1">
    <location>
        <begin position="349"/>
        <end position="358"/>
    </location>
</feature>
<dbReference type="EMBL" id="MCGO01000068">
    <property type="protein sequence ID" value="ORY33265.1"/>
    <property type="molecule type" value="Genomic_DNA"/>
</dbReference>
<evidence type="ECO:0000256" key="1">
    <source>
        <dbReference type="SAM" id="MobiDB-lite"/>
    </source>
</evidence>
<gene>
    <name evidence="3" type="ORF">BCR33DRAFT_723239</name>
</gene>
<keyword evidence="2" id="KW-1133">Transmembrane helix</keyword>
<feature type="region of interest" description="Disordered" evidence="1">
    <location>
        <begin position="339"/>
        <end position="358"/>
    </location>
</feature>
<evidence type="ECO:0000313" key="4">
    <source>
        <dbReference type="Proteomes" id="UP000193642"/>
    </source>
</evidence>
<protein>
    <submittedName>
        <fullName evidence="3">Uncharacterized protein</fullName>
    </submittedName>
</protein>